<name>A0AAV7FH00_DENCH</name>
<dbReference type="AlphaFoldDB" id="A0AAV7FH00"/>
<gene>
    <name evidence="1" type="ORF">IEQ34_027041</name>
</gene>
<evidence type="ECO:0000313" key="1">
    <source>
        <dbReference type="EMBL" id="KAH0433314.1"/>
    </source>
</evidence>
<accession>A0AAV7FH00</accession>
<evidence type="ECO:0000313" key="2">
    <source>
        <dbReference type="Proteomes" id="UP000775213"/>
    </source>
</evidence>
<proteinExistence type="predicted"/>
<keyword evidence="2" id="KW-1185">Reference proteome</keyword>
<sequence length="100" mass="11805">MHGIGKLKSVQALDGFYGKNEIGYRIGELEHMNDFRRIKLCAEKWNFNFAKNILDNLQPLKCLKNMNIKRYMYARSTIWASNVNPNLNLKKIKFDKLLRV</sequence>
<reference evidence="1 2" key="1">
    <citation type="journal article" date="2021" name="Hortic Res">
        <title>Chromosome-scale assembly of the Dendrobium chrysotoxum genome enhances the understanding of orchid evolution.</title>
        <authorList>
            <person name="Zhang Y."/>
            <person name="Zhang G.Q."/>
            <person name="Zhang D."/>
            <person name="Liu X.D."/>
            <person name="Xu X.Y."/>
            <person name="Sun W.H."/>
            <person name="Yu X."/>
            <person name="Zhu X."/>
            <person name="Wang Z.W."/>
            <person name="Zhao X."/>
            <person name="Zhong W.Y."/>
            <person name="Chen H."/>
            <person name="Yin W.L."/>
            <person name="Huang T."/>
            <person name="Niu S.C."/>
            <person name="Liu Z.J."/>
        </authorList>
    </citation>
    <scope>NUCLEOTIDE SEQUENCE [LARGE SCALE GENOMIC DNA]</scope>
    <source>
        <strain evidence="1">Lindl</strain>
    </source>
</reference>
<comment type="caution">
    <text evidence="1">The sequence shown here is derived from an EMBL/GenBank/DDBJ whole genome shotgun (WGS) entry which is preliminary data.</text>
</comment>
<dbReference type="EMBL" id="JAGFBR010000818">
    <property type="protein sequence ID" value="KAH0433314.1"/>
    <property type="molecule type" value="Genomic_DNA"/>
</dbReference>
<protein>
    <submittedName>
        <fullName evidence="1">Uncharacterized protein</fullName>
    </submittedName>
</protein>
<dbReference type="Proteomes" id="UP000775213">
    <property type="component" value="Unassembled WGS sequence"/>
</dbReference>
<organism evidence="1 2">
    <name type="scientific">Dendrobium chrysotoxum</name>
    <name type="common">Orchid</name>
    <dbReference type="NCBI Taxonomy" id="161865"/>
    <lineage>
        <taxon>Eukaryota</taxon>
        <taxon>Viridiplantae</taxon>
        <taxon>Streptophyta</taxon>
        <taxon>Embryophyta</taxon>
        <taxon>Tracheophyta</taxon>
        <taxon>Spermatophyta</taxon>
        <taxon>Magnoliopsida</taxon>
        <taxon>Liliopsida</taxon>
        <taxon>Asparagales</taxon>
        <taxon>Orchidaceae</taxon>
        <taxon>Epidendroideae</taxon>
        <taxon>Malaxideae</taxon>
        <taxon>Dendrobiinae</taxon>
        <taxon>Dendrobium</taxon>
    </lineage>
</organism>